<accession>A0ACC0WEV0</accession>
<reference evidence="1 2" key="1">
    <citation type="journal article" date="2022" name="bioRxiv">
        <title>The genome of the oomycete Peronosclerospora sorghi, a cosmopolitan pathogen of maize and sorghum, is inflated with dispersed pseudogenes.</title>
        <authorList>
            <person name="Fletcher K."/>
            <person name="Martin F."/>
            <person name="Isakeit T."/>
            <person name="Cavanaugh K."/>
            <person name="Magill C."/>
            <person name="Michelmore R."/>
        </authorList>
    </citation>
    <scope>NUCLEOTIDE SEQUENCE [LARGE SCALE GENOMIC DNA]</scope>
    <source>
        <strain evidence="1">P6</strain>
    </source>
</reference>
<organism evidence="1 2">
    <name type="scientific">Peronosclerospora sorghi</name>
    <dbReference type="NCBI Taxonomy" id="230839"/>
    <lineage>
        <taxon>Eukaryota</taxon>
        <taxon>Sar</taxon>
        <taxon>Stramenopiles</taxon>
        <taxon>Oomycota</taxon>
        <taxon>Peronosporomycetes</taxon>
        <taxon>Peronosporales</taxon>
        <taxon>Peronosporaceae</taxon>
        <taxon>Peronosclerospora</taxon>
    </lineage>
</organism>
<name>A0ACC0WEV0_9STRA</name>
<protein>
    <submittedName>
        <fullName evidence="1">Uncharacterized protein</fullName>
    </submittedName>
</protein>
<evidence type="ECO:0000313" key="1">
    <source>
        <dbReference type="EMBL" id="KAI9917334.1"/>
    </source>
</evidence>
<sequence>MGNQVATLGDSNVSRSSNLRNKVKHRVKSPGTFRHVGSPSSSVPIHESTPPKRKRQSRSHSEGVTSDCSTAISTTDFPHVPRHLEKRRETMGPLVPSESTPEEDDGGTRLEKHGTPTRPHDAEQLRRIRQAEQILVEIAKEYAAKRAAGLVPTKPVPARTLLWEEMERRAQRLRLGIGRRGTCVYGRDSDNGACGCSTYKKKKDMENGRENTGGVCECCNHGASWHRLTGGTTAAPTSSLGAVPLRSRSRLGSRTYSHKTSSAPHGTSEDSLYSLGSDNYDQVEDEYSDDESSDDDAIANEVARPYSMMDDPTPPLIHRHAPSEADALDRNSLFANGDSFGLPPRLSSTSRHLDKLLSAIAKYRGMGFSEAEIEDKIRDDFPPTERHDRAQRRTTRASQ</sequence>
<keyword evidence="2" id="KW-1185">Reference proteome</keyword>
<comment type="caution">
    <text evidence="1">The sequence shown here is derived from an EMBL/GenBank/DDBJ whole genome shotgun (WGS) entry which is preliminary data.</text>
</comment>
<gene>
    <name evidence="1" type="ORF">PsorP6_013264</name>
</gene>
<dbReference type="Proteomes" id="UP001163321">
    <property type="component" value="Chromosome 13"/>
</dbReference>
<proteinExistence type="predicted"/>
<evidence type="ECO:0000313" key="2">
    <source>
        <dbReference type="Proteomes" id="UP001163321"/>
    </source>
</evidence>
<dbReference type="EMBL" id="CM047592">
    <property type="protein sequence ID" value="KAI9917334.1"/>
    <property type="molecule type" value="Genomic_DNA"/>
</dbReference>